<dbReference type="InterPro" id="IPR025558">
    <property type="entry name" value="DUF4283"/>
</dbReference>
<dbReference type="InterPro" id="IPR040256">
    <property type="entry name" value="At4g02000-like"/>
</dbReference>
<proteinExistence type="predicted"/>
<evidence type="ECO:0000259" key="2">
    <source>
        <dbReference type="Pfam" id="PF14111"/>
    </source>
</evidence>
<reference evidence="4" key="1">
    <citation type="journal article" date="2019" name="Gigascience">
        <title>De novo genome assembly of the endangered Acer yangbiense, a plant species with extremely small populations endemic to Yunnan Province, China.</title>
        <authorList>
            <person name="Yang J."/>
            <person name="Wariss H.M."/>
            <person name="Tao L."/>
            <person name="Zhang R."/>
            <person name="Yun Q."/>
            <person name="Hollingsworth P."/>
            <person name="Dao Z."/>
            <person name="Luo G."/>
            <person name="Guo H."/>
            <person name="Ma Y."/>
            <person name="Sun W."/>
        </authorList>
    </citation>
    <scope>NUCLEOTIDE SEQUENCE [LARGE SCALE GENOMIC DNA]</scope>
    <source>
        <strain evidence="4">cv. br00</strain>
    </source>
</reference>
<accession>A0A5N5KVL4</accession>
<feature type="compositionally biased region" description="Basic and acidic residues" evidence="1">
    <location>
        <begin position="202"/>
        <end position="214"/>
    </location>
</feature>
<feature type="region of interest" description="Disordered" evidence="1">
    <location>
        <begin position="194"/>
        <end position="237"/>
    </location>
</feature>
<evidence type="ECO:0000256" key="1">
    <source>
        <dbReference type="SAM" id="MobiDB-lite"/>
    </source>
</evidence>
<dbReference type="Proteomes" id="UP000326939">
    <property type="component" value="Chromosome 11"/>
</dbReference>
<dbReference type="PANTHER" id="PTHR31286">
    <property type="entry name" value="GLYCINE-RICH CELL WALL STRUCTURAL PROTEIN 1.8-LIKE"/>
    <property type="match status" value="1"/>
</dbReference>
<name>A0A5N5KVL4_9ROSI</name>
<evidence type="ECO:0000313" key="3">
    <source>
        <dbReference type="EMBL" id="KAB5534485.1"/>
    </source>
</evidence>
<comment type="caution">
    <text evidence="3">The sequence shown here is derived from an EMBL/GenBank/DDBJ whole genome shotgun (WGS) entry which is preliminary data.</text>
</comment>
<feature type="domain" description="DUF4283" evidence="2">
    <location>
        <begin position="6"/>
        <end position="89"/>
    </location>
</feature>
<sequence>MLMNDMEQWSRCMIGFFTRCKMPYHAVNHIARKVWGSYGLEQVLTLADGFIIFRFIEEEAVSEVIEKGPWMFGGKTIILQKWTPDFQFDRSKVSKLPVWIRLKGLPIPLWTKQGLSLAASMVGKPLSCDEHTITCKRLDYAWLCVKLDVRLPFVHHFDVESPLSEEPLRVNVEYEWKPSRCERCGSFGHSCVQKGVEPTQGKPKEDEGQRKMEDGPNILGRDKRPHLPTTTQQETYA</sequence>
<dbReference type="Pfam" id="PF14111">
    <property type="entry name" value="DUF4283"/>
    <property type="match status" value="1"/>
</dbReference>
<feature type="compositionally biased region" description="Polar residues" evidence="1">
    <location>
        <begin position="228"/>
        <end position="237"/>
    </location>
</feature>
<protein>
    <recommendedName>
        <fullName evidence="2">DUF4283 domain-containing protein</fullName>
    </recommendedName>
</protein>
<dbReference type="EMBL" id="VDCV01000011">
    <property type="protein sequence ID" value="KAB5534485.1"/>
    <property type="molecule type" value="Genomic_DNA"/>
</dbReference>
<dbReference type="AlphaFoldDB" id="A0A5N5KVL4"/>
<gene>
    <name evidence="3" type="ORF">DKX38_017571</name>
</gene>
<evidence type="ECO:0000313" key="4">
    <source>
        <dbReference type="Proteomes" id="UP000326939"/>
    </source>
</evidence>
<keyword evidence="4" id="KW-1185">Reference proteome</keyword>
<organism evidence="3 4">
    <name type="scientific">Salix brachista</name>
    <dbReference type="NCBI Taxonomy" id="2182728"/>
    <lineage>
        <taxon>Eukaryota</taxon>
        <taxon>Viridiplantae</taxon>
        <taxon>Streptophyta</taxon>
        <taxon>Embryophyta</taxon>
        <taxon>Tracheophyta</taxon>
        <taxon>Spermatophyta</taxon>
        <taxon>Magnoliopsida</taxon>
        <taxon>eudicotyledons</taxon>
        <taxon>Gunneridae</taxon>
        <taxon>Pentapetalae</taxon>
        <taxon>rosids</taxon>
        <taxon>fabids</taxon>
        <taxon>Malpighiales</taxon>
        <taxon>Salicaceae</taxon>
        <taxon>Saliceae</taxon>
        <taxon>Salix</taxon>
    </lineage>
</organism>
<dbReference type="PANTHER" id="PTHR31286:SF99">
    <property type="entry name" value="DUF4283 DOMAIN-CONTAINING PROTEIN"/>
    <property type="match status" value="1"/>
</dbReference>